<dbReference type="Pfam" id="PF00990">
    <property type="entry name" value="GGDEF"/>
    <property type="match status" value="1"/>
</dbReference>
<dbReference type="InterPro" id="IPR035965">
    <property type="entry name" value="PAS-like_dom_sf"/>
</dbReference>
<dbReference type="InterPro" id="IPR000700">
    <property type="entry name" value="PAS-assoc_C"/>
</dbReference>
<dbReference type="SMART" id="SM00267">
    <property type="entry name" value="GGDEF"/>
    <property type="match status" value="1"/>
</dbReference>
<organism evidence="7 8">
    <name type="scientific">Magnetospirillum moscoviense</name>
    <dbReference type="NCBI Taxonomy" id="1437059"/>
    <lineage>
        <taxon>Bacteria</taxon>
        <taxon>Pseudomonadati</taxon>
        <taxon>Pseudomonadota</taxon>
        <taxon>Alphaproteobacteria</taxon>
        <taxon>Rhodospirillales</taxon>
        <taxon>Rhodospirillaceae</taxon>
        <taxon>Magnetospirillum</taxon>
    </lineage>
</organism>
<dbReference type="PROSITE" id="PS50113">
    <property type="entry name" value="PAC"/>
    <property type="match status" value="1"/>
</dbReference>
<dbReference type="InterPro" id="IPR043128">
    <property type="entry name" value="Rev_trsase/Diguanyl_cyclase"/>
</dbReference>
<dbReference type="SUPFAM" id="SSF55073">
    <property type="entry name" value="Nucleotide cyclase"/>
    <property type="match status" value="1"/>
</dbReference>
<dbReference type="NCBIfam" id="TIGR00254">
    <property type="entry name" value="GGDEF"/>
    <property type="match status" value="1"/>
</dbReference>
<sequence>MAEEKTKLSLKKGSRAKTERTDPWQVLVVDDEPQVHSMTQVLLRDFQFEGRPFAIVSAHSAGEAQGILKANHDIPVVLLDVVMETDHAGLDLARMIREDLGDRRQRIILRTGQPGEAPERDVMLAYDINDYRAKTELTAQKLFTALVAALRSWQQISTIEQLNATLEARVEERTRDLAEARAFAESLVELMPQPVWFKDALQRYRLTNRAFRELFAIGPDQWHGMTAAQALGARMPVHEDAGDQSLLGGHQTRIELETQLVDARDQQRTLLITKGVFTQDETVHGIIGIATDISERKALEKELHRLAVTDPLTGAANRRRFMASGHIEIERAARYQTPLSVVMLDIDYFKKVNDTYGHGIGDEVLRKVADAVQGCLREIDLLGRLGGEEFAVLLPETGLDAAVAVAERLRRAIGAIIIPLTDGGLSVTASFGVAERDADELLFDTFLGRADGALYRAKESGRDRVDACQP</sequence>
<reference evidence="7 8" key="1">
    <citation type="submission" date="2016-04" db="EMBL/GenBank/DDBJ databases">
        <title>Draft genome sequence of freshwater magnetotactic bacteria Magnetospirillum marisnigri SP-1 and Magnetospirillum moscoviense BB-1.</title>
        <authorList>
            <person name="Koziaeva V."/>
            <person name="Dziuba M.V."/>
            <person name="Ivanov T.M."/>
            <person name="Kuznetsov B."/>
            <person name="Grouzdev D.S."/>
        </authorList>
    </citation>
    <scope>NUCLEOTIDE SEQUENCE [LARGE SCALE GENOMIC DNA]</scope>
    <source>
        <strain evidence="7 8">BB-1</strain>
    </source>
</reference>
<gene>
    <name evidence="7" type="ORF">A6A05_09090</name>
</gene>
<dbReference type="PANTHER" id="PTHR45138:SF9">
    <property type="entry name" value="DIGUANYLATE CYCLASE DGCM-RELATED"/>
    <property type="match status" value="1"/>
</dbReference>
<proteinExistence type="predicted"/>
<dbReference type="CDD" id="cd01949">
    <property type="entry name" value="GGDEF"/>
    <property type="match status" value="1"/>
</dbReference>
<evidence type="ECO:0000313" key="8">
    <source>
        <dbReference type="Proteomes" id="UP000078543"/>
    </source>
</evidence>
<dbReference type="PROSITE" id="PS50110">
    <property type="entry name" value="RESPONSE_REGULATORY"/>
    <property type="match status" value="1"/>
</dbReference>
<evidence type="ECO:0000259" key="4">
    <source>
        <dbReference type="PROSITE" id="PS50110"/>
    </source>
</evidence>
<dbReference type="Pfam" id="PF08448">
    <property type="entry name" value="PAS_4"/>
    <property type="match status" value="1"/>
</dbReference>
<dbReference type="InterPro" id="IPR001789">
    <property type="entry name" value="Sig_transdc_resp-reg_receiver"/>
</dbReference>
<dbReference type="SUPFAM" id="SSF55785">
    <property type="entry name" value="PYP-like sensor domain (PAS domain)"/>
    <property type="match status" value="1"/>
</dbReference>
<dbReference type="InterPro" id="IPR000160">
    <property type="entry name" value="GGDEF_dom"/>
</dbReference>
<feature type="domain" description="Response regulatory" evidence="4">
    <location>
        <begin position="25"/>
        <end position="149"/>
    </location>
</feature>
<evidence type="ECO:0000259" key="6">
    <source>
        <dbReference type="PROSITE" id="PS50887"/>
    </source>
</evidence>
<evidence type="ECO:0000259" key="5">
    <source>
        <dbReference type="PROSITE" id="PS50113"/>
    </source>
</evidence>
<dbReference type="GO" id="GO:0052621">
    <property type="term" value="F:diguanylate cyclase activity"/>
    <property type="evidence" value="ECO:0007669"/>
    <property type="project" value="UniProtKB-EC"/>
</dbReference>
<dbReference type="Proteomes" id="UP000078543">
    <property type="component" value="Unassembled WGS sequence"/>
</dbReference>
<keyword evidence="8" id="KW-1185">Reference proteome</keyword>
<dbReference type="InterPro" id="IPR050469">
    <property type="entry name" value="Diguanylate_Cyclase"/>
</dbReference>
<dbReference type="InterPro" id="IPR011006">
    <property type="entry name" value="CheY-like_superfamily"/>
</dbReference>
<dbReference type="PANTHER" id="PTHR45138">
    <property type="entry name" value="REGULATORY COMPONENTS OF SENSORY TRANSDUCTION SYSTEM"/>
    <property type="match status" value="1"/>
</dbReference>
<accession>A0A178MV75</accession>
<comment type="catalytic activity">
    <reaction evidence="2">
        <text>2 GTP = 3',3'-c-di-GMP + 2 diphosphate</text>
        <dbReference type="Rhea" id="RHEA:24898"/>
        <dbReference type="ChEBI" id="CHEBI:33019"/>
        <dbReference type="ChEBI" id="CHEBI:37565"/>
        <dbReference type="ChEBI" id="CHEBI:58805"/>
        <dbReference type="EC" id="2.7.7.65"/>
    </reaction>
</comment>
<dbReference type="Gene3D" id="3.40.50.2300">
    <property type="match status" value="1"/>
</dbReference>
<feature type="domain" description="GGDEF" evidence="6">
    <location>
        <begin position="337"/>
        <end position="470"/>
    </location>
</feature>
<name>A0A178MV75_9PROT</name>
<dbReference type="Gene3D" id="3.30.70.270">
    <property type="match status" value="1"/>
</dbReference>
<dbReference type="GO" id="GO:0000160">
    <property type="term" value="P:phosphorelay signal transduction system"/>
    <property type="evidence" value="ECO:0007669"/>
    <property type="project" value="InterPro"/>
</dbReference>
<dbReference type="SMART" id="SM00448">
    <property type="entry name" value="REC"/>
    <property type="match status" value="1"/>
</dbReference>
<dbReference type="RefSeq" id="WP_068498595.1">
    <property type="nucleotide sequence ID" value="NZ_LWQU01000122.1"/>
</dbReference>
<dbReference type="Gene3D" id="3.30.450.20">
    <property type="entry name" value="PAS domain"/>
    <property type="match status" value="1"/>
</dbReference>
<feature type="modified residue" description="4-aspartylphosphate" evidence="3">
    <location>
        <position position="80"/>
    </location>
</feature>
<evidence type="ECO:0000256" key="3">
    <source>
        <dbReference type="PROSITE-ProRule" id="PRU00169"/>
    </source>
</evidence>
<evidence type="ECO:0000313" key="7">
    <source>
        <dbReference type="EMBL" id="OAN54193.1"/>
    </source>
</evidence>
<dbReference type="EMBL" id="LWQU01000122">
    <property type="protein sequence ID" value="OAN54193.1"/>
    <property type="molecule type" value="Genomic_DNA"/>
</dbReference>
<dbReference type="GO" id="GO:0043709">
    <property type="term" value="P:cell adhesion involved in single-species biofilm formation"/>
    <property type="evidence" value="ECO:0007669"/>
    <property type="project" value="TreeGrafter"/>
</dbReference>
<dbReference type="GO" id="GO:0005886">
    <property type="term" value="C:plasma membrane"/>
    <property type="evidence" value="ECO:0007669"/>
    <property type="project" value="TreeGrafter"/>
</dbReference>
<dbReference type="EC" id="2.7.7.65" evidence="1"/>
<dbReference type="PROSITE" id="PS50887">
    <property type="entry name" value="GGDEF"/>
    <property type="match status" value="1"/>
</dbReference>
<protein>
    <recommendedName>
        <fullName evidence="1">diguanylate cyclase</fullName>
        <ecNumber evidence="1">2.7.7.65</ecNumber>
    </recommendedName>
</protein>
<dbReference type="SUPFAM" id="SSF52172">
    <property type="entry name" value="CheY-like"/>
    <property type="match status" value="1"/>
</dbReference>
<feature type="domain" description="PAC" evidence="5">
    <location>
        <begin position="254"/>
        <end position="305"/>
    </location>
</feature>
<evidence type="ECO:0000256" key="1">
    <source>
        <dbReference type="ARBA" id="ARBA00012528"/>
    </source>
</evidence>
<keyword evidence="3" id="KW-0597">Phosphoprotein</keyword>
<dbReference type="GO" id="GO:1902201">
    <property type="term" value="P:negative regulation of bacterial-type flagellum-dependent cell motility"/>
    <property type="evidence" value="ECO:0007669"/>
    <property type="project" value="TreeGrafter"/>
</dbReference>
<dbReference type="FunFam" id="3.30.70.270:FF:000001">
    <property type="entry name" value="Diguanylate cyclase domain protein"/>
    <property type="match status" value="1"/>
</dbReference>
<evidence type="ECO:0000256" key="2">
    <source>
        <dbReference type="ARBA" id="ARBA00034247"/>
    </source>
</evidence>
<dbReference type="AlphaFoldDB" id="A0A178MV75"/>
<dbReference type="InterPro" id="IPR029787">
    <property type="entry name" value="Nucleotide_cyclase"/>
</dbReference>
<dbReference type="InterPro" id="IPR013656">
    <property type="entry name" value="PAS_4"/>
</dbReference>
<dbReference type="OrthoDB" id="7326651at2"/>
<comment type="caution">
    <text evidence="7">The sequence shown here is derived from an EMBL/GenBank/DDBJ whole genome shotgun (WGS) entry which is preliminary data.</text>
</comment>
<dbReference type="STRING" id="1437059.A6A05_09090"/>